<keyword evidence="1" id="KW-0812">Transmembrane</keyword>
<dbReference type="Proteomes" id="UP001614391">
    <property type="component" value="Unassembled WGS sequence"/>
</dbReference>
<evidence type="ECO:0000313" key="2">
    <source>
        <dbReference type="EMBL" id="MFI9118644.1"/>
    </source>
</evidence>
<keyword evidence="1" id="KW-0472">Membrane</keyword>
<evidence type="ECO:0000313" key="3">
    <source>
        <dbReference type="Proteomes" id="UP001614391"/>
    </source>
</evidence>
<feature type="transmembrane region" description="Helical" evidence="1">
    <location>
        <begin position="116"/>
        <end position="136"/>
    </location>
</feature>
<name>A0ABW8CM60_STRBI</name>
<dbReference type="RefSeq" id="WP_399610839.1">
    <property type="nucleotide sequence ID" value="NZ_JBITYT010000002.1"/>
</dbReference>
<organism evidence="2 3">
    <name type="scientific">Streptomyces bikiniensis</name>
    <dbReference type="NCBI Taxonomy" id="1896"/>
    <lineage>
        <taxon>Bacteria</taxon>
        <taxon>Bacillati</taxon>
        <taxon>Actinomycetota</taxon>
        <taxon>Actinomycetes</taxon>
        <taxon>Kitasatosporales</taxon>
        <taxon>Streptomycetaceae</taxon>
        <taxon>Streptomyces</taxon>
    </lineage>
</organism>
<evidence type="ECO:0008006" key="4">
    <source>
        <dbReference type="Google" id="ProtNLM"/>
    </source>
</evidence>
<feature type="transmembrane region" description="Helical" evidence="1">
    <location>
        <begin position="142"/>
        <end position="161"/>
    </location>
</feature>
<gene>
    <name evidence="2" type="ORF">ACIGW0_04420</name>
</gene>
<feature type="transmembrane region" description="Helical" evidence="1">
    <location>
        <begin position="238"/>
        <end position="260"/>
    </location>
</feature>
<comment type="caution">
    <text evidence="2">The sequence shown here is derived from an EMBL/GenBank/DDBJ whole genome shotgun (WGS) entry which is preliminary data.</text>
</comment>
<evidence type="ECO:0000256" key="1">
    <source>
        <dbReference type="SAM" id="Phobius"/>
    </source>
</evidence>
<accession>A0ABW8CM60</accession>
<dbReference type="EMBL" id="JBITYT010000002">
    <property type="protein sequence ID" value="MFI9118644.1"/>
    <property type="molecule type" value="Genomic_DNA"/>
</dbReference>
<keyword evidence="1" id="KW-1133">Transmembrane helix</keyword>
<keyword evidence="3" id="KW-1185">Reference proteome</keyword>
<reference evidence="2 3" key="1">
    <citation type="submission" date="2024-10" db="EMBL/GenBank/DDBJ databases">
        <title>The Natural Products Discovery Center: Release of the First 8490 Sequenced Strains for Exploring Actinobacteria Biosynthetic Diversity.</title>
        <authorList>
            <person name="Kalkreuter E."/>
            <person name="Kautsar S.A."/>
            <person name="Yang D."/>
            <person name="Bader C.D."/>
            <person name="Teijaro C.N."/>
            <person name="Fluegel L."/>
            <person name="Davis C.M."/>
            <person name="Simpson J.R."/>
            <person name="Lauterbach L."/>
            <person name="Steele A.D."/>
            <person name="Gui C."/>
            <person name="Meng S."/>
            <person name="Li G."/>
            <person name="Viehrig K."/>
            <person name="Ye F."/>
            <person name="Su P."/>
            <person name="Kiefer A.F."/>
            <person name="Nichols A."/>
            <person name="Cepeda A.J."/>
            <person name="Yan W."/>
            <person name="Fan B."/>
            <person name="Jiang Y."/>
            <person name="Adhikari A."/>
            <person name="Zheng C.-J."/>
            <person name="Schuster L."/>
            <person name="Cowan T.M."/>
            <person name="Smanski M.J."/>
            <person name="Chevrette M.G."/>
            <person name="De Carvalho L.P.S."/>
            <person name="Shen B."/>
        </authorList>
    </citation>
    <scope>NUCLEOTIDE SEQUENCE [LARGE SCALE GENOMIC DNA]</scope>
    <source>
        <strain evidence="2 3">NPDC053346</strain>
    </source>
</reference>
<proteinExistence type="predicted"/>
<protein>
    <recommendedName>
        <fullName evidence="4">DUF3592 domain-containing protein</fullName>
    </recommendedName>
</protein>
<sequence length="265" mass="28132">MTAASPLVLRGRGDAVLRFTGAAVTLGRTDGEHHIPLAAIEGVYAEGRSVEIELVAPVETEPVVYRVEDVSEAAATAFADAVEAALPDQVAEVDGSTLVTHRPPVAPAPRGHRTKLLVAGIAVPVLALDVFLGVAGRPEHAATFWLALLVTAVGGYLAFFMGQGLYRMWHLPRNGITVHARLSHYTNNTGVYRYTDTTGASHTYTDRMGGNTVELAYDPRDPKVAIHPEGVYSRCMMALMMLVGCGMAGGGLFGIGWLVLEALKG</sequence>